<accession>A0A1R0X5M0</accession>
<keyword evidence="1" id="KW-0472">Membrane</keyword>
<dbReference type="AlphaFoldDB" id="A0A1R0X5M0"/>
<feature type="transmembrane region" description="Helical" evidence="1">
    <location>
        <begin position="31"/>
        <end position="50"/>
    </location>
</feature>
<dbReference type="EMBL" id="MKQP01000029">
    <property type="protein sequence ID" value="OMD29687.1"/>
    <property type="molecule type" value="Genomic_DNA"/>
</dbReference>
<feature type="transmembrane region" description="Helical" evidence="1">
    <location>
        <begin position="7"/>
        <end position="25"/>
    </location>
</feature>
<dbReference type="GO" id="GO:0080120">
    <property type="term" value="P:CAAX-box protein maturation"/>
    <property type="evidence" value="ECO:0007669"/>
    <property type="project" value="UniProtKB-ARBA"/>
</dbReference>
<dbReference type="GO" id="GO:0004175">
    <property type="term" value="F:endopeptidase activity"/>
    <property type="evidence" value="ECO:0007669"/>
    <property type="project" value="UniProtKB-ARBA"/>
</dbReference>
<dbReference type="Proteomes" id="UP000187465">
    <property type="component" value="Unassembled WGS sequence"/>
</dbReference>
<organism evidence="3 4">
    <name type="scientific">Paenibacillus odorifer</name>
    <dbReference type="NCBI Taxonomy" id="189426"/>
    <lineage>
        <taxon>Bacteria</taxon>
        <taxon>Bacillati</taxon>
        <taxon>Bacillota</taxon>
        <taxon>Bacilli</taxon>
        <taxon>Bacillales</taxon>
        <taxon>Paenibacillaceae</taxon>
        <taxon>Paenibacillus</taxon>
    </lineage>
</organism>
<feature type="transmembrane region" description="Helical" evidence="1">
    <location>
        <begin position="103"/>
        <end position="122"/>
    </location>
</feature>
<sequence length="266" mass="29719">MLSDKKQSLLFIIIVWAMALGMLLLPESAQGLYGFTPFFAVCIMMFLIVRDGYSAEGWRRLGFKFRGGKEYILALVIPLGSLGAGYAVYWMGWNSSLISPDSWIETAIYLLVYIVLGSLSALGEEIGWRGWLLPRFQWMGRVSSSVTMGLIWAIWHYPAILGPRAYHSSGSRWLVVVLFTLSVMFAGIIINELRLTSGSIWPAVLLHGTNNAVDSVLHNITVSSSPMLEYVAGESGWVPVILYGCAAIWILDRNHRVKQQKARIEL</sequence>
<feature type="transmembrane region" description="Helical" evidence="1">
    <location>
        <begin position="71"/>
        <end position="91"/>
    </location>
</feature>
<gene>
    <name evidence="3" type="ORF">BJP51_22535</name>
</gene>
<dbReference type="PANTHER" id="PTHR35797:SF1">
    <property type="entry name" value="PROTEASE"/>
    <property type="match status" value="1"/>
</dbReference>
<dbReference type="InterPro" id="IPR003675">
    <property type="entry name" value="Rce1/LyrA-like_dom"/>
</dbReference>
<feature type="domain" description="CAAX prenyl protease 2/Lysostaphin resistance protein A-like" evidence="2">
    <location>
        <begin position="109"/>
        <end position="213"/>
    </location>
</feature>
<dbReference type="InterPro" id="IPR042150">
    <property type="entry name" value="MmRce1-like"/>
</dbReference>
<keyword evidence="1" id="KW-0812">Transmembrane</keyword>
<name>A0A1R0X5M0_9BACL</name>
<feature type="transmembrane region" description="Helical" evidence="1">
    <location>
        <begin position="173"/>
        <end position="190"/>
    </location>
</feature>
<feature type="transmembrane region" description="Helical" evidence="1">
    <location>
        <begin position="142"/>
        <end position="161"/>
    </location>
</feature>
<keyword evidence="1" id="KW-1133">Transmembrane helix</keyword>
<comment type="caution">
    <text evidence="3">The sequence shown here is derived from an EMBL/GenBank/DDBJ whole genome shotgun (WGS) entry which is preliminary data.</text>
</comment>
<dbReference type="Pfam" id="PF02517">
    <property type="entry name" value="Rce1-like"/>
    <property type="match status" value="1"/>
</dbReference>
<dbReference type="RefSeq" id="WP_076179361.1">
    <property type="nucleotide sequence ID" value="NZ_MKQP01000029.1"/>
</dbReference>
<evidence type="ECO:0000259" key="2">
    <source>
        <dbReference type="Pfam" id="PF02517"/>
    </source>
</evidence>
<evidence type="ECO:0000256" key="1">
    <source>
        <dbReference type="SAM" id="Phobius"/>
    </source>
</evidence>
<evidence type="ECO:0000313" key="4">
    <source>
        <dbReference type="Proteomes" id="UP000187465"/>
    </source>
</evidence>
<dbReference type="PANTHER" id="PTHR35797">
    <property type="entry name" value="PROTEASE-RELATED"/>
    <property type="match status" value="1"/>
</dbReference>
<reference evidence="3 4" key="1">
    <citation type="submission" date="2016-10" db="EMBL/GenBank/DDBJ databases">
        <title>Paenibacillus species isolates.</title>
        <authorList>
            <person name="Beno S.M."/>
        </authorList>
    </citation>
    <scope>NUCLEOTIDE SEQUENCE [LARGE SCALE GENOMIC DNA]</scope>
    <source>
        <strain evidence="3 4">FSL H7-0604</strain>
    </source>
</reference>
<protein>
    <recommendedName>
        <fullName evidence="2">CAAX prenyl protease 2/Lysostaphin resistance protein A-like domain-containing protein</fullName>
    </recommendedName>
</protein>
<proteinExistence type="predicted"/>
<evidence type="ECO:0000313" key="3">
    <source>
        <dbReference type="EMBL" id="OMD29687.1"/>
    </source>
</evidence>